<dbReference type="CDD" id="cd01949">
    <property type="entry name" value="GGDEF"/>
    <property type="match status" value="1"/>
</dbReference>
<evidence type="ECO:0000313" key="11">
    <source>
        <dbReference type="Proteomes" id="UP000006228"/>
    </source>
</evidence>
<dbReference type="InterPro" id="IPR042240">
    <property type="entry name" value="CHASE_sf"/>
</dbReference>
<name>E8M6K3_PHOS4</name>
<dbReference type="Pfam" id="PF00990">
    <property type="entry name" value="GGDEF"/>
    <property type="match status" value="1"/>
</dbReference>
<dbReference type="Pfam" id="PF03924">
    <property type="entry name" value="CHASE"/>
    <property type="match status" value="1"/>
</dbReference>
<proteinExistence type="predicted"/>
<dbReference type="InterPro" id="IPR029787">
    <property type="entry name" value="Nucleotide_cyclase"/>
</dbReference>
<dbReference type="PROSITE" id="PS50839">
    <property type="entry name" value="CHASE"/>
    <property type="match status" value="1"/>
</dbReference>
<dbReference type="InterPro" id="IPR006189">
    <property type="entry name" value="CHASE_dom"/>
</dbReference>
<evidence type="ECO:0000259" key="8">
    <source>
        <dbReference type="PROSITE" id="PS50839"/>
    </source>
</evidence>
<comment type="caution">
    <text evidence="10">The sequence shown here is derived from an EMBL/GenBank/DDBJ whole genome shotgun (WGS) entry which is preliminary data.</text>
</comment>
<reference evidence="10 11" key="1">
    <citation type="journal article" date="2012" name="Int. J. Syst. Evol. Microbiol.">
        <title>Vibrio caribbeanicus sp. nov., isolated from the marine sponge Scleritoderma cyanea.</title>
        <authorList>
            <person name="Hoffmann M."/>
            <person name="Monday S.R."/>
            <person name="Allard M.W."/>
            <person name="Strain E.A."/>
            <person name="Whittaker P."/>
            <person name="Naum M."/>
            <person name="McCarthy P.J."/>
            <person name="Lopez J.V."/>
            <person name="Fischer M."/>
            <person name="Brown E.W."/>
        </authorList>
    </citation>
    <scope>NUCLEOTIDE SEQUENCE [LARGE SCALE GENOMIC DNA]</scope>
    <source>
        <strain evidence="11">DSMZ 21326</strain>
    </source>
</reference>
<dbReference type="eggNOG" id="COG2199">
    <property type="taxonomic scope" value="Bacteria"/>
</dbReference>
<dbReference type="AlphaFoldDB" id="E8M6K3"/>
<dbReference type="Gene3D" id="3.30.450.350">
    <property type="entry name" value="CHASE domain"/>
    <property type="match status" value="1"/>
</dbReference>
<dbReference type="InterPro" id="IPR043128">
    <property type="entry name" value="Rev_trsase/Diguanyl_cyclase"/>
</dbReference>
<dbReference type="InterPro" id="IPR000160">
    <property type="entry name" value="GGDEF_dom"/>
</dbReference>
<evidence type="ECO:0000259" key="9">
    <source>
        <dbReference type="PROSITE" id="PS50887"/>
    </source>
</evidence>
<dbReference type="InterPro" id="IPR050469">
    <property type="entry name" value="Diguanylate_Cyclase"/>
</dbReference>
<gene>
    <name evidence="10" type="ORF">VISI1226_22165</name>
</gene>
<dbReference type="GO" id="GO:0007165">
    <property type="term" value="P:signal transduction"/>
    <property type="evidence" value="ECO:0007669"/>
    <property type="project" value="UniProtKB-ARBA"/>
</dbReference>
<organism evidence="10 11">
    <name type="scientific">Vibrio sinaloensis DSM 21326</name>
    <dbReference type="NCBI Taxonomy" id="945550"/>
    <lineage>
        <taxon>Bacteria</taxon>
        <taxon>Pseudomonadati</taxon>
        <taxon>Pseudomonadota</taxon>
        <taxon>Gammaproteobacteria</taxon>
        <taxon>Vibrionales</taxon>
        <taxon>Vibrionaceae</taxon>
        <taxon>Vibrio</taxon>
        <taxon>Vibrio oreintalis group</taxon>
    </lineage>
</organism>
<evidence type="ECO:0000256" key="7">
    <source>
        <dbReference type="SAM" id="Phobius"/>
    </source>
</evidence>
<dbReference type="EC" id="2.7.7.65" evidence="2"/>
<dbReference type="PROSITE" id="PS50887">
    <property type="entry name" value="GGDEF"/>
    <property type="match status" value="1"/>
</dbReference>
<dbReference type="GO" id="GO:0005886">
    <property type="term" value="C:plasma membrane"/>
    <property type="evidence" value="ECO:0007669"/>
    <property type="project" value="TreeGrafter"/>
</dbReference>
<dbReference type="PANTHER" id="PTHR45138:SF9">
    <property type="entry name" value="DIGUANYLATE CYCLASE DGCM-RELATED"/>
    <property type="match status" value="1"/>
</dbReference>
<evidence type="ECO:0000256" key="2">
    <source>
        <dbReference type="ARBA" id="ARBA00012528"/>
    </source>
</evidence>
<dbReference type="GO" id="GO:1902201">
    <property type="term" value="P:negative regulation of bacterial-type flagellum-dependent cell motility"/>
    <property type="evidence" value="ECO:0007669"/>
    <property type="project" value="TreeGrafter"/>
</dbReference>
<dbReference type="NCBIfam" id="TIGR00254">
    <property type="entry name" value="GGDEF"/>
    <property type="match status" value="1"/>
</dbReference>
<dbReference type="EMBL" id="AEVT01000059">
    <property type="protein sequence ID" value="EGA70321.1"/>
    <property type="molecule type" value="Genomic_DNA"/>
</dbReference>
<evidence type="ECO:0000256" key="1">
    <source>
        <dbReference type="ARBA" id="ARBA00004370"/>
    </source>
</evidence>
<protein>
    <recommendedName>
        <fullName evidence="2">diguanylate cyclase</fullName>
        <ecNumber evidence="2">2.7.7.65</ecNumber>
    </recommendedName>
</protein>
<dbReference type="Gene3D" id="3.30.70.270">
    <property type="match status" value="1"/>
</dbReference>
<dbReference type="eggNOG" id="COG3614">
    <property type="taxonomic scope" value="Bacteria"/>
</dbReference>
<dbReference type="GO" id="GO:0052621">
    <property type="term" value="F:diguanylate cyclase activity"/>
    <property type="evidence" value="ECO:0007669"/>
    <property type="project" value="UniProtKB-EC"/>
</dbReference>
<dbReference type="SMART" id="SM01079">
    <property type="entry name" value="CHASE"/>
    <property type="match status" value="1"/>
</dbReference>
<evidence type="ECO:0000256" key="5">
    <source>
        <dbReference type="ARBA" id="ARBA00023136"/>
    </source>
</evidence>
<feature type="transmembrane region" description="Helical" evidence="7">
    <location>
        <begin position="320"/>
        <end position="342"/>
    </location>
</feature>
<accession>E8M6K3</accession>
<feature type="domain" description="GGDEF" evidence="9">
    <location>
        <begin position="392"/>
        <end position="522"/>
    </location>
</feature>
<keyword evidence="5 7" id="KW-0472">Membrane</keyword>
<dbReference type="Proteomes" id="UP000006228">
    <property type="component" value="Unassembled WGS sequence"/>
</dbReference>
<keyword evidence="4 7" id="KW-1133">Transmembrane helix</keyword>
<evidence type="ECO:0000256" key="3">
    <source>
        <dbReference type="ARBA" id="ARBA00022692"/>
    </source>
</evidence>
<evidence type="ECO:0000256" key="4">
    <source>
        <dbReference type="ARBA" id="ARBA00022989"/>
    </source>
</evidence>
<comment type="catalytic activity">
    <reaction evidence="6">
        <text>2 GTP = 3',3'-c-di-GMP + 2 diphosphate</text>
        <dbReference type="Rhea" id="RHEA:24898"/>
        <dbReference type="ChEBI" id="CHEBI:33019"/>
        <dbReference type="ChEBI" id="CHEBI:37565"/>
        <dbReference type="ChEBI" id="CHEBI:58805"/>
        <dbReference type="EC" id="2.7.7.65"/>
    </reaction>
</comment>
<dbReference type="PANTHER" id="PTHR45138">
    <property type="entry name" value="REGULATORY COMPONENTS OF SENSORY TRANSDUCTION SYSTEM"/>
    <property type="match status" value="1"/>
</dbReference>
<evidence type="ECO:0000256" key="6">
    <source>
        <dbReference type="ARBA" id="ARBA00034247"/>
    </source>
</evidence>
<feature type="transmembrane region" description="Helical" evidence="7">
    <location>
        <begin position="22"/>
        <end position="44"/>
    </location>
</feature>
<dbReference type="GO" id="GO:0043709">
    <property type="term" value="P:cell adhesion involved in single-species biofilm formation"/>
    <property type="evidence" value="ECO:0007669"/>
    <property type="project" value="TreeGrafter"/>
</dbReference>
<dbReference type="SUPFAM" id="SSF55073">
    <property type="entry name" value="Nucleotide cyclase"/>
    <property type="match status" value="1"/>
</dbReference>
<feature type="domain" description="CHASE" evidence="8">
    <location>
        <begin position="86"/>
        <end position="308"/>
    </location>
</feature>
<keyword evidence="3 7" id="KW-0812">Transmembrane</keyword>
<comment type="subcellular location">
    <subcellularLocation>
        <location evidence="1">Membrane</location>
    </subcellularLocation>
</comment>
<evidence type="ECO:0000313" key="10">
    <source>
        <dbReference type="EMBL" id="EGA70321.1"/>
    </source>
</evidence>
<dbReference type="SMART" id="SM00267">
    <property type="entry name" value="GGDEF"/>
    <property type="match status" value="1"/>
</dbReference>
<sequence>MPGTFVAQSHTAIMQSAIPKKFLYPLFTFVVSMLITSTVLFLAYKSQLKYVQSLVSNLAEQQTENLAQALQSDLHFIGAGANFFHATDSEDWHQFSVFADELIASSDSLVSLQWMQRVSQQQLESHVSQVRQRFPEFSLYTVPKHGPKTLGYIMPNNEDIYIASDIYPRDEANLKLLGFYSSRTRFQLVLDGIRASGLPNVSDKVRLIQDGLDRSVKKEGLLVYHPVFKGDKQERLIGVVIGVIRTTRYFDGLIGRTASGEELLVKVTDMGFEAEDDPILYQSPHWEERQGFEISKKVVLPNREWIVDFKLANRVTNNDILVLQGVGLGGLVIACLLSYIVFLSVRDKEYLSILLDERTKELQFMVNHDSLTGVLNRRAFNDRLLDLVRNETVFTLVGFDIDKFKRINDSFGHVAGDEMLIHVANVVEQQLMPDDELVRMGGDEFCIVSTITEPNELFHYLNGIGRAVATSVHLYGDKRIQCTLSIGAAIRTSETEEEIQNKADSQLYKSKQAGRNCVSIAE</sequence>